<evidence type="ECO:0000256" key="3">
    <source>
        <dbReference type="ARBA" id="ARBA00004322"/>
    </source>
</evidence>
<dbReference type="InterPro" id="IPR005135">
    <property type="entry name" value="Endo/exonuclease/phosphatase"/>
</dbReference>
<dbReference type="FunFam" id="3.60.10.10:FF:000058">
    <property type="entry name" value="Tyrosyl-DNA phosphodiesterase 2"/>
    <property type="match status" value="1"/>
</dbReference>
<keyword evidence="7" id="KW-0378">Hydrolase</keyword>
<evidence type="ECO:0000313" key="12">
    <source>
        <dbReference type="EMBL" id="EFJ36456.1"/>
    </source>
</evidence>
<evidence type="ECO:0000256" key="10">
    <source>
        <dbReference type="ARBA" id="ARBA00023242"/>
    </source>
</evidence>
<dbReference type="HOGENOM" id="CLU_050478_0_0_1"/>
<dbReference type="Pfam" id="PF03372">
    <property type="entry name" value="Exo_endo_phos"/>
    <property type="match status" value="1"/>
</dbReference>
<keyword evidence="5" id="KW-0479">Metal-binding</keyword>
<dbReference type="Gramene" id="EFJ36456">
    <property type="protein sequence ID" value="EFJ36456"/>
    <property type="gene ID" value="SELMODRAFT_78670"/>
</dbReference>
<proteinExistence type="predicted"/>
<evidence type="ECO:0000256" key="8">
    <source>
        <dbReference type="ARBA" id="ARBA00022842"/>
    </source>
</evidence>
<evidence type="ECO:0000256" key="6">
    <source>
        <dbReference type="ARBA" id="ARBA00022763"/>
    </source>
</evidence>
<gene>
    <name evidence="12" type="ORF">SELMODRAFT_78670</name>
</gene>
<reference evidence="12 13" key="1">
    <citation type="journal article" date="2011" name="Science">
        <title>The Selaginella genome identifies genetic changes associated with the evolution of vascular plants.</title>
        <authorList>
            <person name="Banks J.A."/>
            <person name="Nishiyama T."/>
            <person name="Hasebe M."/>
            <person name="Bowman J.L."/>
            <person name="Gribskov M."/>
            <person name="dePamphilis C."/>
            <person name="Albert V.A."/>
            <person name="Aono N."/>
            <person name="Aoyama T."/>
            <person name="Ambrose B.A."/>
            <person name="Ashton N.W."/>
            <person name="Axtell M.J."/>
            <person name="Barker E."/>
            <person name="Barker M.S."/>
            <person name="Bennetzen J.L."/>
            <person name="Bonawitz N.D."/>
            <person name="Chapple C."/>
            <person name="Cheng C."/>
            <person name="Correa L.G."/>
            <person name="Dacre M."/>
            <person name="DeBarry J."/>
            <person name="Dreyer I."/>
            <person name="Elias M."/>
            <person name="Engstrom E.M."/>
            <person name="Estelle M."/>
            <person name="Feng L."/>
            <person name="Finet C."/>
            <person name="Floyd S.K."/>
            <person name="Frommer W.B."/>
            <person name="Fujita T."/>
            <person name="Gramzow L."/>
            <person name="Gutensohn M."/>
            <person name="Harholt J."/>
            <person name="Hattori M."/>
            <person name="Heyl A."/>
            <person name="Hirai T."/>
            <person name="Hiwatashi Y."/>
            <person name="Ishikawa M."/>
            <person name="Iwata M."/>
            <person name="Karol K.G."/>
            <person name="Koehler B."/>
            <person name="Kolukisaoglu U."/>
            <person name="Kubo M."/>
            <person name="Kurata T."/>
            <person name="Lalonde S."/>
            <person name="Li K."/>
            <person name="Li Y."/>
            <person name="Litt A."/>
            <person name="Lyons E."/>
            <person name="Manning G."/>
            <person name="Maruyama T."/>
            <person name="Michael T.P."/>
            <person name="Mikami K."/>
            <person name="Miyazaki S."/>
            <person name="Morinaga S."/>
            <person name="Murata T."/>
            <person name="Mueller-Roeber B."/>
            <person name="Nelson D.R."/>
            <person name="Obara M."/>
            <person name="Oguri Y."/>
            <person name="Olmstead R.G."/>
            <person name="Onodera N."/>
            <person name="Petersen B.L."/>
            <person name="Pils B."/>
            <person name="Prigge M."/>
            <person name="Rensing S.A."/>
            <person name="Riano-Pachon D.M."/>
            <person name="Roberts A.W."/>
            <person name="Sato Y."/>
            <person name="Scheller H.V."/>
            <person name="Schulz B."/>
            <person name="Schulz C."/>
            <person name="Shakirov E.V."/>
            <person name="Shibagaki N."/>
            <person name="Shinohara N."/>
            <person name="Shippen D.E."/>
            <person name="Soerensen I."/>
            <person name="Sotooka R."/>
            <person name="Sugimoto N."/>
            <person name="Sugita M."/>
            <person name="Sumikawa N."/>
            <person name="Tanurdzic M."/>
            <person name="Theissen G."/>
            <person name="Ulvskov P."/>
            <person name="Wakazuki S."/>
            <person name="Weng J.K."/>
            <person name="Willats W.W."/>
            <person name="Wipf D."/>
            <person name="Wolf P.G."/>
            <person name="Yang L."/>
            <person name="Zimmer A.D."/>
            <person name="Zhu Q."/>
            <person name="Mitros T."/>
            <person name="Hellsten U."/>
            <person name="Loque D."/>
            <person name="Otillar R."/>
            <person name="Salamov A."/>
            <person name="Schmutz J."/>
            <person name="Shapiro H."/>
            <person name="Lindquist E."/>
            <person name="Lucas S."/>
            <person name="Rokhsar D."/>
            <person name="Grigoriev I.V."/>
        </authorList>
    </citation>
    <scope>NUCLEOTIDE SEQUENCE [LARGE SCALE GENOMIC DNA]</scope>
</reference>
<dbReference type="OMA" id="IMMSNDK"/>
<accession>D8QVG2</accession>
<dbReference type="CDD" id="cd09080">
    <property type="entry name" value="TDP2"/>
    <property type="match status" value="1"/>
</dbReference>
<keyword evidence="8" id="KW-0460">Magnesium</keyword>
<dbReference type="GO" id="GO:0016605">
    <property type="term" value="C:PML body"/>
    <property type="evidence" value="ECO:0000318"/>
    <property type="project" value="GO_Central"/>
</dbReference>
<dbReference type="eggNOG" id="KOG2756">
    <property type="taxonomic scope" value="Eukaryota"/>
</dbReference>
<dbReference type="FunCoup" id="D8QVG2">
    <property type="interactions" value="2265"/>
</dbReference>
<dbReference type="InterPro" id="IPR036691">
    <property type="entry name" value="Endo/exonu/phosph_ase_sf"/>
</dbReference>
<evidence type="ECO:0000256" key="7">
    <source>
        <dbReference type="ARBA" id="ARBA00022801"/>
    </source>
</evidence>
<dbReference type="OrthoDB" id="9975959at2759"/>
<dbReference type="Proteomes" id="UP000001514">
    <property type="component" value="Unassembled WGS sequence"/>
</dbReference>
<dbReference type="SUPFAM" id="SSF56219">
    <property type="entry name" value="DNase I-like"/>
    <property type="match status" value="1"/>
</dbReference>
<evidence type="ECO:0000313" key="13">
    <source>
        <dbReference type="Proteomes" id="UP000001514"/>
    </source>
</evidence>
<keyword evidence="9" id="KW-0234">DNA repair</keyword>
<sequence length="265" mass="30564">SIVFMTYNVWFREDLELERRMEAIGELIRQHQPHVICFQEVTTSIYAIFQRSNWWSGYRCSVSSELAAKRAYFCLQLSKLPIDKFYRNPFHNTIMGRELCLADIDCGNSTQLVVATTHLESPCPAPPKFDQMFSAERVAQMKEALATLKPLPNVVFGGDMNWDDKLDGQPPLENGWMDAWTQLRAKEPGLTYDAKANPMLTGSRLQKRLDRVFYHFRDFEVESIEMIGTKPIPGLTFEKETKKSLLKLPVLPSDHFGLVLKIRKK</sequence>
<dbReference type="InterPro" id="IPR051547">
    <property type="entry name" value="TDP2-like"/>
</dbReference>
<dbReference type="PANTHER" id="PTHR15822">
    <property type="entry name" value="TRAF AND TNF RECEPTOR-ASSOCIATED PROTEIN"/>
    <property type="match status" value="1"/>
</dbReference>
<keyword evidence="4" id="KW-0540">Nuclease</keyword>
<dbReference type="STRING" id="88036.D8QVG2"/>
<keyword evidence="13" id="KW-1185">Reference proteome</keyword>
<evidence type="ECO:0000256" key="2">
    <source>
        <dbReference type="ARBA" id="ARBA00001946"/>
    </source>
</evidence>
<dbReference type="EMBL" id="GL377567">
    <property type="protein sequence ID" value="EFJ36456.1"/>
    <property type="molecule type" value="Genomic_DNA"/>
</dbReference>
<dbReference type="GO" id="GO:0003697">
    <property type="term" value="F:single-stranded DNA binding"/>
    <property type="evidence" value="ECO:0000318"/>
    <property type="project" value="GO_Central"/>
</dbReference>
<evidence type="ECO:0000256" key="4">
    <source>
        <dbReference type="ARBA" id="ARBA00022722"/>
    </source>
</evidence>
<evidence type="ECO:0000259" key="11">
    <source>
        <dbReference type="Pfam" id="PF03372"/>
    </source>
</evidence>
<dbReference type="InParanoid" id="D8QVG2"/>
<dbReference type="GO" id="GO:0046872">
    <property type="term" value="F:metal ion binding"/>
    <property type="evidence" value="ECO:0007669"/>
    <property type="project" value="UniProtKB-KW"/>
</dbReference>
<comment type="cofactor">
    <cofactor evidence="2">
        <name>Mg(2+)</name>
        <dbReference type="ChEBI" id="CHEBI:18420"/>
    </cofactor>
</comment>
<keyword evidence="6" id="KW-0227">DNA damage</keyword>
<comment type="cofactor">
    <cofactor evidence="1">
        <name>Mn(2+)</name>
        <dbReference type="ChEBI" id="CHEBI:29035"/>
    </cofactor>
</comment>
<dbReference type="GO" id="GO:0070260">
    <property type="term" value="F:5'-tyrosyl-DNA phosphodiesterase activity"/>
    <property type="evidence" value="ECO:0000318"/>
    <property type="project" value="GO_Central"/>
</dbReference>
<dbReference type="Gene3D" id="3.60.10.10">
    <property type="entry name" value="Endonuclease/exonuclease/phosphatase"/>
    <property type="match status" value="1"/>
</dbReference>
<dbReference type="KEGG" id="smo:SELMODRAFT_78670"/>
<evidence type="ECO:0000256" key="5">
    <source>
        <dbReference type="ARBA" id="ARBA00022723"/>
    </source>
</evidence>
<evidence type="ECO:0000256" key="9">
    <source>
        <dbReference type="ARBA" id="ARBA00023204"/>
    </source>
</evidence>
<feature type="non-terminal residue" evidence="12">
    <location>
        <position position="1"/>
    </location>
</feature>
<dbReference type="PANTHER" id="PTHR15822:SF4">
    <property type="entry name" value="TYROSYL-DNA PHOSPHODIESTERASE 2"/>
    <property type="match status" value="1"/>
</dbReference>
<name>D8QVG2_SELML</name>
<dbReference type="AlphaFoldDB" id="D8QVG2"/>
<comment type="subcellular location">
    <subcellularLocation>
        <location evidence="3">Nucleus</location>
        <location evidence="3">PML body</location>
    </subcellularLocation>
</comment>
<dbReference type="GO" id="GO:0004518">
    <property type="term" value="F:nuclease activity"/>
    <property type="evidence" value="ECO:0007669"/>
    <property type="project" value="UniProtKB-KW"/>
</dbReference>
<protein>
    <recommendedName>
        <fullName evidence="11">Endonuclease/exonuclease/phosphatase domain-containing protein</fullName>
    </recommendedName>
</protein>
<dbReference type="GO" id="GO:0006302">
    <property type="term" value="P:double-strand break repair"/>
    <property type="evidence" value="ECO:0000318"/>
    <property type="project" value="GO_Central"/>
</dbReference>
<organism evidence="13">
    <name type="scientific">Selaginella moellendorffii</name>
    <name type="common">Spikemoss</name>
    <dbReference type="NCBI Taxonomy" id="88036"/>
    <lineage>
        <taxon>Eukaryota</taxon>
        <taxon>Viridiplantae</taxon>
        <taxon>Streptophyta</taxon>
        <taxon>Embryophyta</taxon>
        <taxon>Tracheophyta</taxon>
        <taxon>Lycopodiopsida</taxon>
        <taxon>Selaginellales</taxon>
        <taxon>Selaginellaceae</taxon>
        <taxon>Selaginella</taxon>
    </lineage>
</organism>
<evidence type="ECO:0000256" key="1">
    <source>
        <dbReference type="ARBA" id="ARBA00001936"/>
    </source>
</evidence>
<dbReference type="GO" id="GO:0005737">
    <property type="term" value="C:cytoplasm"/>
    <property type="evidence" value="ECO:0000318"/>
    <property type="project" value="GO_Central"/>
</dbReference>
<feature type="domain" description="Endonuclease/exonuclease/phosphatase" evidence="11">
    <location>
        <begin position="5"/>
        <end position="255"/>
    </location>
</feature>
<keyword evidence="10" id="KW-0539">Nucleus</keyword>